<sequence>MIHGDTSFTSKSNLDALKKALKKMASQEVYVGIPQNENQRKAADGNAINNAELLYIQTNGARSSAMITEMNTSQDSGAIYSKAHALYVKSHGSPLMRIPPRPVIEPAIEANKKRIGELIGDAQKEALQGNTEAFQENLNKAGLYAANCAKNWFTNPKNGWAPNAPSTIKQKGSDRPLIDTSSMQNAITYVIRKKE</sequence>
<dbReference type="OrthoDB" id="8612906at2"/>
<reference evidence="1 2" key="1">
    <citation type="submission" date="2015-06" db="EMBL/GenBank/DDBJ databases">
        <title>Draft genome sequence of beer spoilage bacterium Megasphaera cerevisiae type strain 20462.</title>
        <authorList>
            <person name="Kutumbaka K."/>
            <person name="Pasmowitz J."/>
            <person name="Mategko J."/>
            <person name="Reyes D."/>
            <person name="Friedrich A."/>
            <person name="Han S."/>
            <person name="Martens-Habbena W."/>
            <person name="Neal-McKinney J."/>
            <person name="Janagama H.K."/>
            <person name="Nadala C."/>
            <person name="Samadpour M."/>
        </authorList>
    </citation>
    <scope>NUCLEOTIDE SEQUENCE [LARGE SCALE GENOMIC DNA]</scope>
    <source>
        <strain evidence="1 2">DSM 20462</strain>
    </source>
</reference>
<keyword evidence="2" id="KW-1185">Reference proteome</keyword>
<dbReference type="PATRIC" id="fig|1122219.3.peg.2204"/>
<evidence type="ECO:0000313" key="2">
    <source>
        <dbReference type="Proteomes" id="UP000036503"/>
    </source>
</evidence>
<comment type="caution">
    <text evidence="1">The sequence shown here is derived from an EMBL/GenBank/DDBJ whole genome shotgun (WGS) entry which is preliminary data.</text>
</comment>
<accession>A0A0J6ZLU1</accession>
<gene>
    <name evidence="1" type="ORF">AB840_11260</name>
</gene>
<dbReference type="RefSeq" id="WP_048514946.1">
    <property type="nucleotide sequence ID" value="NZ_LEKT01000043.1"/>
</dbReference>
<dbReference type="InParanoid" id="A0A0J6ZLU1"/>
<protein>
    <submittedName>
        <fullName evidence="1">Uncharacterized protein</fullName>
    </submittedName>
</protein>
<proteinExistence type="predicted"/>
<organism evidence="1 2">
    <name type="scientific">Megasphaera cerevisiae DSM 20462</name>
    <dbReference type="NCBI Taxonomy" id="1122219"/>
    <lineage>
        <taxon>Bacteria</taxon>
        <taxon>Bacillati</taxon>
        <taxon>Bacillota</taxon>
        <taxon>Negativicutes</taxon>
        <taxon>Veillonellales</taxon>
        <taxon>Veillonellaceae</taxon>
        <taxon>Megasphaera</taxon>
    </lineage>
</organism>
<dbReference type="EMBL" id="LEKT01000043">
    <property type="protein sequence ID" value="KMO85846.1"/>
    <property type="molecule type" value="Genomic_DNA"/>
</dbReference>
<dbReference type="Proteomes" id="UP000036503">
    <property type="component" value="Unassembled WGS sequence"/>
</dbReference>
<evidence type="ECO:0000313" key="1">
    <source>
        <dbReference type="EMBL" id="KMO85846.1"/>
    </source>
</evidence>
<dbReference type="AlphaFoldDB" id="A0A0J6ZLU1"/>
<name>A0A0J6ZLU1_9FIRM</name>